<accession>A0A0F5JHK7</accession>
<dbReference type="Proteomes" id="UP000033035">
    <property type="component" value="Unassembled WGS sequence"/>
</dbReference>
<protein>
    <recommendedName>
        <fullName evidence="4">Abhydrolase family protein</fullName>
    </recommendedName>
</protein>
<reference evidence="2 3" key="1">
    <citation type="submission" date="2013-04" db="EMBL/GenBank/DDBJ databases">
        <title>The Genome Sequence of Parabacteroides gordonii DSM 23371.</title>
        <authorList>
            <consortium name="The Broad Institute Genomics Platform"/>
            <person name="Earl A."/>
            <person name="Ward D."/>
            <person name="Feldgarden M."/>
            <person name="Gevers D."/>
            <person name="Martens E."/>
            <person name="Sakamoto M."/>
            <person name="Benno Y."/>
            <person name="Suzuki N."/>
            <person name="Matsunaga N."/>
            <person name="Koshihara K."/>
            <person name="Seki M."/>
            <person name="Komiya H."/>
            <person name="Walker B."/>
            <person name="Young S."/>
            <person name="Zeng Q."/>
            <person name="Gargeya S."/>
            <person name="Fitzgerald M."/>
            <person name="Haas B."/>
            <person name="Abouelleil A."/>
            <person name="Allen A.W."/>
            <person name="Alvarado L."/>
            <person name="Arachchi H.M."/>
            <person name="Berlin A.M."/>
            <person name="Chapman S.B."/>
            <person name="Gainer-Dewar J."/>
            <person name="Goldberg J."/>
            <person name="Griggs A."/>
            <person name="Gujja S."/>
            <person name="Hansen M."/>
            <person name="Howarth C."/>
            <person name="Imamovic A."/>
            <person name="Ireland A."/>
            <person name="Larimer J."/>
            <person name="McCowan C."/>
            <person name="Murphy C."/>
            <person name="Pearson M."/>
            <person name="Poon T.W."/>
            <person name="Priest M."/>
            <person name="Roberts A."/>
            <person name="Saif S."/>
            <person name="Shea T."/>
            <person name="Sisk P."/>
            <person name="Sykes S."/>
            <person name="Wortman J."/>
            <person name="Nusbaum C."/>
            <person name="Birren B."/>
        </authorList>
    </citation>
    <scope>NUCLEOTIDE SEQUENCE [LARGE SCALE GENOMIC DNA]</scope>
    <source>
        <strain evidence="2 3">MS-1</strain>
    </source>
</reference>
<dbReference type="Gene3D" id="3.40.50.1820">
    <property type="entry name" value="alpha/beta hydrolase"/>
    <property type="match status" value="1"/>
</dbReference>
<dbReference type="PANTHER" id="PTHR22946:SF8">
    <property type="entry name" value="ACETYL XYLAN ESTERASE DOMAIN-CONTAINING PROTEIN"/>
    <property type="match status" value="1"/>
</dbReference>
<dbReference type="InterPro" id="IPR025890">
    <property type="entry name" value="Abhydrolase_bac"/>
</dbReference>
<evidence type="ECO:0000313" key="3">
    <source>
        <dbReference type="Proteomes" id="UP000033035"/>
    </source>
</evidence>
<dbReference type="AlphaFoldDB" id="A0A0F5JHK7"/>
<name>A0A0F5JHK7_9BACT</name>
<comment type="caution">
    <text evidence="2">The sequence shown here is derived from an EMBL/GenBank/DDBJ whole genome shotgun (WGS) entry which is preliminary data.</text>
</comment>
<keyword evidence="1" id="KW-0732">Signal</keyword>
<organism evidence="2 3">
    <name type="scientific">Parabacteroides gordonii MS-1 = DSM 23371</name>
    <dbReference type="NCBI Taxonomy" id="1203610"/>
    <lineage>
        <taxon>Bacteria</taxon>
        <taxon>Pseudomonadati</taxon>
        <taxon>Bacteroidota</taxon>
        <taxon>Bacteroidia</taxon>
        <taxon>Bacteroidales</taxon>
        <taxon>Tannerellaceae</taxon>
        <taxon>Parabacteroides</taxon>
    </lineage>
</organism>
<dbReference type="PANTHER" id="PTHR22946">
    <property type="entry name" value="DIENELACTONE HYDROLASE DOMAIN-CONTAINING PROTEIN-RELATED"/>
    <property type="match status" value="1"/>
</dbReference>
<proteinExistence type="predicted"/>
<gene>
    <name evidence="2" type="ORF">HMPREF1536_01944</name>
</gene>
<dbReference type="ESTHER" id="9porp-a0a0f5in68">
    <property type="family name" value="Abhydrolase_7"/>
</dbReference>
<feature type="signal peptide" evidence="1">
    <location>
        <begin position="1"/>
        <end position="19"/>
    </location>
</feature>
<dbReference type="PATRIC" id="fig|1203610.3.peg.1993"/>
<feature type="chain" id="PRO_5002489990" description="Abhydrolase family protein" evidence="1">
    <location>
        <begin position="20"/>
        <end position="413"/>
    </location>
</feature>
<dbReference type="Pfam" id="PF12715">
    <property type="entry name" value="Abhydrolase_7"/>
    <property type="match status" value="1"/>
</dbReference>
<sequence length="413" mass="46832">MCRIINLLFGLLLVLPVMGQTGQRTSNPDDPSRITTNRKDGRFLSSRGTVQYMLKEMKPAYAFNPDFTETEFKEWQAGLRSAMQELMHFPEIADSPAPVCVRTVKRDGYRIEKWESYPLPGSVVPYLVLIPDGVGSGHKVPAMLCIPGFGGSKEGLAGETEGDYELTSSPVEPVKKNAMALHYVKKGFVAVAVDNPSCAELSDNGHFDYLNTSRILLEMGWSYLGLTAWQDWNILNWMKTQNYVDKERIVVSGFSLGTEPLMVLGALDPSIYAFVYNDFMCRTLERILVMTQPDSKGVRPFPNSIEHLIPGFLKQFDFPDLVAALAPRPVICTEGGLDRDFNLIKKAYRLSGKPDNFTFYHYKKFADPKDRKQLEQVPEGVDRDTYFNLANVDPKNHYFKEEWVLPWLDELLK</sequence>
<evidence type="ECO:0008006" key="4">
    <source>
        <dbReference type="Google" id="ProtNLM"/>
    </source>
</evidence>
<dbReference type="InterPro" id="IPR050261">
    <property type="entry name" value="FrsA_esterase"/>
</dbReference>
<dbReference type="HOGENOM" id="CLU_648665_0_0_10"/>
<keyword evidence="3" id="KW-1185">Reference proteome</keyword>
<dbReference type="STRING" id="1203610.HMPREF1536_01944"/>
<dbReference type="InterPro" id="IPR029058">
    <property type="entry name" value="AB_hydrolase_fold"/>
</dbReference>
<dbReference type="EMBL" id="AQHW01000013">
    <property type="protein sequence ID" value="KKB57223.1"/>
    <property type="molecule type" value="Genomic_DNA"/>
</dbReference>
<evidence type="ECO:0000256" key="1">
    <source>
        <dbReference type="SAM" id="SignalP"/>
    </source>
</evidence>
<evidence type="ECO:0000313" key="2">
    <source>
        <dbReference type="EMBL" id="KKB57223.1"/>
    </source>
</evidence>
<dbReference type="SUPFAM" id="SSF53474">
    <property type="entry name" value="alpha/beta-Hydrolases"/>
    <property type="match status" value="1"/>
</dbReference>